<dbReference type="SUPFAM" id="SSF50249">
    <property type="entry name" value="Nucleic acid-binding proteins"/>
    <property type="match status" value="1"/>
</dbReference>
<dbReference type="Gene3D" id="2.40.50.140">
    <property type="entry name" value="Nucleic acid-binding proteins"/>
    <property type="match status" value="1"/>
</dbReference>
<dbReference type="EMBL" id="JAJJMA010288618">
    <property type="protein sequence ID" value="MCL7047026.1"/>
    <property type="molecule type" value="Genomic_DNA"/>
</dbReference>
<name>A0AA42B1K2_PAPNU</name>
<organism evidence="2 3">
    <name type="scientific">Papaver nudicaule</name>
    <name type="common">Iceland poppy</name>
    <dbReference type="NCBI Taxonomy" id="74823"/>
    <lineage>
        <taxon>Eukaryota</taxon>
        <taxon>Viridiplantae</taxon>
        <taxon>Streptophyta</taxon>
        <taxon>Embryophyta</taxon>
        <taxon>Tracheophyta</taxon>
        <taxon>Spermatophyta</taxon>
        <taxon>Magnoliopsida</taxon>
        <taxon>Ranunculales</taxon>
        <taxon>Papaveraceae</taxon>
        <taxon>Papaveroideae</taxon>
        <taxon>Papaver</taxon>
    </lineage>
</organism>
<evidence type="ECO:0000259" key="1">
    <source>
        <dbReference type="Pfam" id="PF08646"/>
    </source>
</evidence>
<dbReference type="AlphaFoldDB" id="A0AA42B1K2"/>
<evidence type="ECO:0000313" key="2">
    <source>
        <dbReference type="EMBL" id="MCL7047026.1"/>
    </source>
</evidence>
<feature type="domain" description="Replication factor A C-terminal" evidence="1">
    <location>
        <begin position="4"/>
        <end position="57"/>
    </location>
</feature>
<proteinExistence type="predicted"/>
<dbReference type="Pfam" id="PF08646">
    <property type="entry name" value="Rep_fac-A_C"/>
    <property type="match status" value="1"/>
</dbReference>
<gene>
    <name evidence="2" type="ORF">MKW94_007622</name>
</gene>
<accession>A0AA42B1K2</accession>
<protein>
    <recommendedName>
        <fullName evidence="1">Replication factor A C-terminal domain-containing protein</fullName>
    </recommendedName>
</protein>
<evidence type="ECO:0000313" key="3">
    <source>
        <dbReference type="Proteomes" id="UP001177140"/>
    </source>
</evidence>
<dbReference type="Proteomes" id="UP001177140">
    <property type="component" value="Unassembled WGS sequence"/>
</dbReference>
<comment type="caution">
    <text evidence="2">The sequence shown here is derived from an EMBL/GenBank/DDBJ whole genome shotgun (WGS) entry which is preliminary data.</text>
</comment>
<keyword evidence="3" id="KW-1185">Reference proteome</keyword>
<dbReference type="InterPro" id="IPR012340">
    <property type="entry name" value="NA-bd_OB-fold"/>
</dbReference>
<dbReference type="InterPro" id="IPR013955">
    <property type="entry name" value="Rep_factor-A_C"/>
</dbReference>
<sequence>MLIKNGWLYLPCHRCSKKTAGEDSDLWCTKCETKVDMPIARFLVQIEVKDDTGSAVFVAVDKN</sequence>
<reference evidence="2" key="1">
    <citation type="submission" date="2022-03" db="EMBL/GenBank/DDBJ databases">
        <title>A functionally conserved STORR gene fusion in Papaver species that diverged 16.8 million years ago.</title>
        <authorList>
            <person name="Catania T."/>
        </authorList>
    </citation>
    <scope>NUCLEOTIDE SEQUENCE</scope>
    <source>
        <strain evidence="2">S-191538</strain>
    </source>
</reference>